<organism evidence="6 7">
    <name type="scientific">Cuscuta campestris</name>
    <dbReference type="NCBI Taxonomy" id="132261"/>
    <lineage>
        <taxon>Eukaryota</taxon>
        <taxon>Viridiplantae</taxon>
        <taxon>Streptophyta</taxon>
        <taxon>Embryophyta</taxon>
        <taxon>Tracheophyta</taxon>
        <taxon>Spermatophyta</taxon>
        <taxon>Magnoliopsida</taxon>
        <taxon>eudicotyledons</taxon>
        <taxon>Gunneridae</taxon>
        <taxon>Pentapetalae</taxon>
        <taxon>asterids</taxon>
        <taxon>lamiids</taxon>
        <taxon>Solanales</taxon>
        <taxon>Convolvulaceae</taxon>
        <taxon>Cuscuteae</taxon>
        <taxon>Cuscuta</taxon>
        <taxon>Cuscuta subgen. Grammica</taxon>
        <taxon>Cuscuta sect. Cleistogrammica</taxon>
    </lineage>
</organism>
<dbReference type="CDD" id="cd18918">
    <property type="entry name" value="bHLH_AtMYC1_like"/>
    <property type="match status" value="1"/>
</dbReference>
<dbReference type="PROSITE" id="PS50888">
    <property type="entry name" value="BHLH"/>
    <property type="match status" value="1"/>
</dbReference>
<dbReference type="GO" id="GO:0046983">
    <property type="term" value="F:protein dimerization activity"/>
    <property type="evidence" value="ECO:0007669"/>
    <property type="project" value="InterPro"/>
</dbReference>
<sequence>MEQCYNPNNNENNGRNSHYTPQWEFPCPQAPDLLGISHLIPTPSVPFSNAYLETSGFFPYSLGGLLGDAISQDSSATDSFHSVPQRGYGYVRPSSISSLFDEKDEELINDGAFHQSVGGSDYGSNVGFELNNAFMEGFDKSRGDKDDAHFALDKQRRVQLKDKFQALRKLIPNPTKNDRASIVGDAIDYINELRREVTKLEGLIEKKKKRQNNGNSMKERFWFKKTSNGTEVDVRVMDDEDKEVTVKIVQRKGSENSSCINCLLPVSRVLDELQLGLCHVGGGLIGDCHTFLLNYKVIEGTTTTTLCASAIANLVIEAMEKTVT</sequence>
<evidence type="ECO:0000256" key="2">
    <source>
        <dbReference type="ARBA" id="ARBA00023015"/>
    </source>
</evidence>
<dbReference type="AlphaFoldDB" id="A0A484LJ49"/>
<feature type="domain" description="BHLH" evidence="5">
    <location>
        <begin position="144"/>
        <end position="193"/>
    </location>
</feature>
<dbReference type="PANTHER" id="PTHR46834:SF1">
    <property type="entry name" value="TRANSCRIPTION FACTOR BHLH10"/>
    <property type="match status" value="1"/>
</dbReference>
<evidence type="ECO:0000259" key="5">
    <source>
        <dbReference type="PROSITE" id="PS50888"/>
    </source>
</evidence>
<dbReference type="GO" id="GO:0005634">
    <property type="term" value="C:nucleus"/>
    <property type="evidence" value="ECO:0007669"/>
    <property type="project" value="UniProtKB-SubCell"/>
</dbReference>
<dbReference type="InterPro" id="IPR036638">
    <property type="entry name" value="HLH_DNA-bd_sf"/>
</dbReference>
<dbReference type="Gene3D" id="4.10.280.10">
    <property type="entry name" value="Helix-loop-helix DNA-binding domain"/>
    <property type="match status" value="1"/>
</dbReference>
<dbReference type="InterPro" id="IPR011598">
    <property type="entry name" value="bHLH_dom"/>
</dbReference>
<dbReference type="OrthoDB" id="1932168at2759"/>
<evidence type="ECO:0000313" key="6">
    <source>
        <dbReference type="EMBL" id="VFQ76430.1"/>
    </source>
</evidence>
<name>A0A484LJ49_9ASTE</name>
<accession>A0A484LJ49</accession>
<keyword evidence="4" id="KW-0539">Nucleus</keyword>
<dbReference type="InterPro" id="IPR045895">
    <property type="entry name" value="bHLH91-like"/>
</dbReference>
<dbReference type="EMBL" id="OOIL02001545">
    <property type="protein sequence ID" value="VFQ76430.1"/>
    <property type="molecule type" value="Genomic_DNA"/>
</dbReference>
<dbReference type="Proteomes" id="UP000595140">
    <property type="component" value="Unassembled WGS sequence"/>
</dbReference>
<dbReference type="SMART" id="SM00353">
    <property type="entry name" value="HLH"/>
    <property type="match status" value="1"/>
</dbReference>
<evidence type="ECO:0000256" key="1">
    <source>
        <dbReference type="ARBA" id="ARBA00004123"/>
    </source>
</evidence>
<dbReference type="GO" id="GO:0048658">
    <property type="term" value="P:anther wall tapetum development"/>
    <property type="evidence" value="ECO:0007669"/>
    <property type="project" value="InterPro"/>
</dbReference>
<keyword evidence="2" id="KW-0805">Transcription regulation</keyword>
<evidence type="ECO:0000256" key="4">
    <source>
        <dbReference type="ARBA" id="ARBA00023242"/>
    </source>
</evidence>
<proteinExistence type="predicted"/>
<dbReference type="SUPFAM" id="SSF47459">
    <property type="entry name" value="HLH, helix-loop-helix DNA-binding domain"/>
    <property type="match status" value="1"/>
</dbReference>
<protein>
    <recommendedName>
        <fullName evidence="5">BHLH domain-containing protein</fullName>
    </recommendedName>
</protein>
<keyword evidence="3" id="KW-0804">Transcription</keyword>
<dbReference type="Pfam" id="PF00010">
    <property type="entry name" value="HLH"/>
    <property type="match status" value="1"/>
</dbReference>
<gene>
    <name evidence="6" type="ORF">CCAM_LOCUS18206</name>
</gene>
<reference evidence="6 7" key="1">
    <citation type="submission" date="2018-04" db="EMBL/GenBank/DDBJ databases">
        <authorList>
            <person name="Vogel A."/>
        </authorList>
    </citation>
    <scope>NUCLEOTIDE SEQUENCE [LARGE SCALE GENOMIC DNA]</scope>
</reference>
<comment type="subcellular location">
    <subcellularLocation>
        <location evidence="1">Nucleus</location>
    </subcellularLocation>
</comment>
<evidence type="ECO:0000313" key="7">
    <source>
        <dbReference type="Proteomes" id="UP000595140"/>
    </source>
</evidence>
<evidence type="ECO:0000256" key="3">
    <source>
        <dbReference type="ARBA" id="ARBA00023163"/>
    </source>
</evidence>
<keyword evidence="7" id="KW-1185">Reference proteome</keyword>
<dbReference type="PANTHER" id="PTHR46834">
    <property type="entry name" value="TRANSCRIPTION FACTOR BHLH91"/>
    <property type="match status" value="1"/>
</dbReference>
<dbReference type="GO" id="GO:0006355">
    <property type="term" value="P:regulation of DNA-templated transcription"/>
    <property type="evidence" value="ECO:0007669"/>
    <property type="project" value="InterPro"/>
</dbReference>
<dbReference type="InterPro" id="IPR045896">
    <property type="entry name" value="MYC1-like_bHLH"/>
</dbReference>